<sequence length="166" mass="18515">MIYHDRGTDTWSAAPAGFRIFGKQYDQVTARVLNANHGSQHTVAQRPLTFSNSSHRDGHSTKLWRFQKTQQEQQSLAVEVLKLCESMNARDADPLWYRWRVAEDGSVAILEVCEGTALPGARAPPISSYRPRRSSLFCTSAENPLTCLIEPSADNFTKKLAGTSMT</sequence>
<dbReference type="Proteomes" id="UP000076154">
    <property type="component" value="Unassembled WGS sequence"/>
</dbReference>
<gene>
    <name evidence="1" type="ORF">Hypma_001028</name>
</gene>
<keyword evidence="2" id="KW-1185">Reference proteome</keyword>
<dbReference type="AlphaFoldDB" id="A0A369JAX3"/>
<organism evidence="1 2">
    <name type="scientific">Hypsizygus marmoreus</name>
    <name type="common">White beech mushroom</name>
    <name type="synonym">Agaricus marmoreus</name>
    <dbReference type="NCBI Taxonomy" id="39966"/>
    <lineage>
        <taxon>Eukaryota</taxon>
        <taxon>Fungi</taxon>
        <taxon>Dikarya</taxon>
        <taxon>Basidiomycota</taxon>
        <taxon>Agaricomycotina</taxon>
        <taxon>Agaricomycetes</taxon>
        <taxon>Agaricomycetidae</taxon>
        <taxon>Agaricales</taxon>
        <taxon>Tricholomatineae</taxon>
        <taxon>Lyophyllaceae</taxon>
        <taxon>Hypsizygus</taxon>
    </lineage>
</organism>
<dbReference type="EMBL" id="LUEZ02000110">
    <property type="protein sequence ID" value="RDB17585.1"/>
    <property type="molecule type" value="Genomic_DNA"/>
</dbReference>
<name>A0A369JAX3_HYPMA</name>
<evidence type="ECO:0000313" key="1">
    <source>
        <dbReference type="EMBL" id="RDB17585.1"/>
    </source>
</evidence>
<reference evidence="1" key="1">
    <citation type="submission" date="2018-04" db="EMBL/GenBank/DDBJ databases">
        <title>Whole genome sequencing of Hypsizygus marmoreus.</title>
        <authorList>
            <person name="Choi I.-G."/>
            <person name="Min B."/>
            <person name="Kim J.-G."/>
            <person name="Kim S."/>
            <person name="Oh Y.-L."/>
            <person name="Kong W.-S."/>
            <person name="Park H."/>
            <person name="Jeong J."/>
            <person name="Song E.-S."/>
        </authorList>
    </citation>
    <scope>NUCLEOTIDE SEQUENCE [LARGE SCALE GENOMIC DNA]</scope>
    <source>
        <strain evidence="1">51987-8</strain>
    </source>
</reference>
<accession>A0A369JAX3</accession>
<evidence type="ECO:0000313" key="2">
    <source>
        <dbReference type="Proteomes" id="UP000076154"/>
    </source>
</evidence>
<protein>
    <submittedName>
        <fullName evidence="1">Uncharacterized protein</fullName>
    </submittedName>
</protein>
<dbReference type="InParanoid" id="A0A369JAX3"/>
<proteinExistence type="predicted"/>
<comment type="caution">
    <text evidence="1">The sequence shown here is derived from an EMBL/GenBank/DDBJ whole genome shotgun (WGS) entry which is preliminary data.</text>
</comment>